<evidence type="ECO:0000313" key="3">
    <source>
        <dbReference type="Proteomes" id="UP000242188"/>
    </source>
</evidence>
<reference evidence="2 3" key="1">
    <citation type="journal article" date="2017" name="Nat. Ecol. Evol.">
        <title>Scallop genome provides insights into evolution of bilaterian karyotype and development.</title>
        <authorList>
            <person name="Wang S."/>
            <person name="Zhang J."/>
            <person name="Jiao W."/>
            <person name="Li J."/>
            <person name="Xun X."/>
            <person name="Sun Y."/>
            <person name="Guo X."/>
            <person name="Huan P."/>
            <person name="Dong B."/>
            <person name="Zhang L."/>
            <person name="Hu X."/>
            <person name="Sun X."/>
            <person name="Wang J."/>
            <person name="Zhao C."/>
            <person name="Wang Y."/>
            <person name="Wang D."/>
            <person name="Huang X."/>
            <person name="Wang R."/>
            <person name="Lv J."/>
            <person name="Li Y."/>
            <person name="Zhang Z."/>
            <person name="Liu B."/>
            <person name="Lu W."/>
            <person name="Hui Y."/>
            <person name="Liang J."/>
            <person name="Zhou Z."/>
            <person name="Hou R."/>
            <person name="Li X."/>
            <person name="Liu Y."/>
            <person name="Li H."/>
            <person name="Ning X."/>
            <person name="Lin Y."/>
            <person name="Zhao L."/>
            <person name="Xing Q."/>
            <person name="Dou J."/>
            <person name="Li Y."/>
            <person name="Mao J."/>
            <person name="Guo H."/>
            <person name="Dou H."/>
            <person name="Li T."/>
            <person name="Mu C."/>
            <person name="Jiang W."/>
            <person name="Fu Q."/>
            <person name="Fu X."/>
            <person name="Miao Y."/>
            <person name="Liu J."/>
            <person name="Yu Q."/>
            <person name="Li R."/>
            <person name="Liao H."/>
            <person name="Li X."/>
            <person name="Kong Y."/>
            <person name="Jiang Z."/>
            <person name="Chourrout D."/>
            <person name="Li R."/>
            <person name="Bao Z."/>
        </authorList>
    </citation>
    <scope>NUCLEOTIDE SEQUENCE [LARGE SCALE GENOMIC DNA]</scope>
    <source>
        <strain evidence="2 3">PY_sf001</strain>
    </source>
</reference>
<dbReference type="AlphaFoldDB" id="A0A210Q3E7"/>
<dbReference type="InterPro" id="IPR032718">
    <property type="entry name" value="PGBD4_Znf_C"/>
</dbReference>
<name>A0A210Q3E7_MIZYE</name>
<evidence type="ECO:0000259" key="1">
    <source>
        <dbReference type="Pfam" id="PF13842"/>
    </source>
</evidence>
<accession>A0A210Q3E7</accession>
<feature type="domain" description="PiggyBac transposable element-derived protein 4 C-terminal zinc-finger" evidence="1">
    <location>
        <begin position="49"/>
        <end position="96"/>
    </location>
</feature>
<dbReference type="EMBL" id="NEDP02005138">
    <property type="protein sequence ID" value="OWF43264.1"/>
    <property type="molecule type" value="Genomic_DNA"/>
</dbReference>
<keyword evidence="3" id="KW-1185">Reference proteome</keyword>
<dbReference type="Proteomes" id="UP000242188">
    <property type="component" value="Unassembled WGS sequence"/>
</dbReference>
<gene>
    <name evidence="2" type="ORF">KP79_PYT18786</name>
</gene>
<evidence type="ECO:0000313" key="2">
    <source>
        <dbReference type="EMBL" id="OWF43264.1"/>
    </source>
</evidence>
<comment type="caution">
    <text evidence="2">The sequence shown here is derived from an EMBL/GenBank/DDBJ whole genome shotgun (WGS) entry which is preliminary data.</text>
</comment>
<sequence length="116" mass="12958">MKIIYVGGPYLEGFSQDPNVTGQFGGSEGRQYGRDFVIDNVVHISVPTAEGKKFKCVYCKMHSVRTKSGWHVDTRLKCSVCDVPLCRGRGCFLQYHQRYHQQIQSALTGVQSGGVK</sequence>
<proteinExistence type="predicted"/>
<dbReference type="Pfam" id="PF13842">
    <property type="entry name" value="zf-Tnp_2"/>
    <property type="match status" value="1"/>
</dbReference>
<organism evidence="2 3">
    <name type="scientific">Mizuhopecten yessoensis</name>
    <name type="common">Japanese scallop</name>
    <name type="synonym">Patinopecten yessoensis</name>
    <dbReference type="NCBI Taxonomy" id="6573"/>
    <lineage>
        <taxon>Eukaryota</taxon>
        <taxon>Metazoa</taxon>
        <taxon>Spiralia</taxon>
        <taxon>Lophotrochozoa</taxon>
        <taxon>Mollusca</taxon>
        <taxon>Bivalvia</taxon>
        <taxon>Autobranchia</taxon>
        <taxon>Pteriomorphia</taxon>
        <taxon>Pectinida</taxon>
        <taxon>Pectinoidea</taxon>
        <taxon>Pectinidae</taxon>
        <taxon>Mizuhopecten</taxon>
    </lineage>
</organism>
<protein>
    <recommendedName>
        <fullName evidence="1">PiggyBac transposable element-derived protein 4 C-terminal zinc-finger domain-containing protein</fullName>
    </recommendedName>
</protein>